<dbReference type="PANTHER" id="PTHR30518">
    <property type="entry name" value="ENDOLYTIC MUREIN TRANSGLYCOSYLASE"/>
    <property type="match status" value="1"/>
</dbReference>
<evidence type="ECO:0000256" key="4">
    <source>
        <dbReference type="ARBA" id="ARBA00023136"/>
    </source>
</evidence>
<dbReference type="PANTHER" id="PTHR30518:SF2">
    <property type="entry name" value="ENDOLYTIC MUREIN TRANSGLYCOSYLASE"/>
    <property type="match status" value="1"/>
</dbReference>
<comment type="caution">
    <text evidence="8">The sequence shown here is derived from an EMBL/GenBank/DDBJ whole genome shotgun (WGS) entry which is preliminary data.</text>
</comment>
<dbReference type="Gene3D" id="3.30.1490.480">
    <property type="entry name" value="Endolytic murein transglycosylase"/>
    <property type="match status" value="1"/>
</dbReference>
<dbReference type="Pfam" id="PF02618">
    <property type="entry name" value="YceG"/>
    <property type="match status" value="1"/>
</dbReference>
<dbReference type="Proteomes" id="UP000476030">
    <property type="component" value="Unassembled WGS sequence"/>
</dbReference>
<evidence type="ECO:0000256" key="5">
    <source>
        <dbReference type="ARBA" id="ARBA00023239"/>
    </source>
</evidence>
<evidence type="ECO:0000256" key="6">
    <source>
        <dbReference type="ARBA" id="ARBA00023316"/>
    </source>
</evidence>
<dbReference type="InterPro" id="IPR003770">
    <property type="entry name" value="MLTG-like"/>
</dbReference>
<accession>A0A6L8W9A4</accession>
<dbReference type="EC" id="4.2.2.29" evidence="7"/>
<keyword evidence="6 7" id="KW-0961">Cell wall biogenesis/degradation</keyword>
<dbReference type="EMBL" id="WTUW01000002">
    <property type="protein sequence ID" value="MZR30960.1"/>
    <property type="molecule type" value="Genomic_DNA"/>
</dbReference>
<dbReference type="CDD" id="cd08010">
    <property type="entry name" value="MltG_like"/>
    <property type="match status" value="1"/>
</dbReference>
<dbReference type="FunFam" id="3.30.160.60:FF:000242">
    <property type="entry name" value="Endolytic murein transglycosylase"/>
    <property type="match status" value="1"/>
</dbReference>
<keyword evidence="5 7" id="KW-0456">Lyase</keyword>
<dbReference type="HAMAP" id="MF_02065">
    <property type="entry name" value="MltG"/>
    <property type="match status" value="1"/>
</dbReference>
<evidence type="ECO:0000313" key="9">
    <source>
        <dbReference type="Proteomes" id="UP000476030"/>
    </source>
</evidence>
<comment type="function">
    <text evidence="7">Functions as a peptidoglycan terminase that cleaves nascent peptidoglycan strands endolytically to terminate their elongation.</text>
</comment>
<dbReference type="Gene3D" id="3.30.160.60">
    <property type="entry name" value="Classic Zinc Finger"/>
    <property type="match status" value="1"/>
</dbReference>
<keyword evidence="2 7" id="KW-0812">Transmembrane</keyword>
<dbReference type="GO" id="GO:0009252">
    <property type="term" value="P:peptidoglycan biosynthetic process"/>
    <property type="evidence" value="ECO:0007669"/>
    <property type="project" value="UniProtKB-UniRule"/>
</dbReference>
<organism evidence="8 9">
    <name type="scientific">Sneathiella litorea</name>
    <dbReference type="NCBI Taxonomy" id="2606216"/>
    <lineage>
        <taxon>Bacteria</taxon>
        <taxon>Pseudomonadati</taxon>
        <taxon>Pseudomonadota</taxon>
        <taxon>Alphaproteobacteria</taxon>
        <taxon>Sneathiellales</taxon>
        <taxon>Sneathiellaceae</taxon>
        <taxon>Sneathiella</taxon>
    </lineage>
</organism>
<evidence type="ECO:0000256" key="2">
    <source>
        <dbReference type="ARBA" id="ARBA00022692"/>
    </source>
</evidence>
<evidence type="ECO:0000256" key="1">
    <source>
        <dbReference type="ARBA" id="ARBA00022475"/>
    </source>
</evidence>
<keyword evidence="7" id="KW-0997">Cell inner membrane</keyword>
<reference evidence="8 9" key="1">
    <citation type="submission" date="2019-12" db="EMBL/GenBank/DDBJ databases">
        <title>Snethiella sp. nov. sp. isolated from sea sand.</title>
        <authorList>
            <person name="Kim J."/>
            <person name="Jeong S.E."/>
            <person name="Jung H.S."/>
            <person name="Jeon C.O."/>
        </authorList>
    </citation>
    <scope>NUCLEOTIDE SEQUENCE [LARGE SCALE GENOMIC DNA]</scope>
    <source>
        <strain evidence="8 9">DP05</strain>
    </source>
</reference>
<evidence type="ECO:0000256" key="7">
    <source>
        <dbReference type="HAMAP-Rule" id="MF_02065"/>
    </source>
</evidence>
<evidence type="ECO:0000313" key="8">
    <source>
        <dbReference type="EMBL" id="MZR30960.1"/>
    </source>
</evidence>
<dbReference type="NCBIfam" id="TIGR00247">
    <property type="entry name" value="endolytic transglycosylase MltG"/>
    <property type="match status" value="1"/>
</dbReference>
<dbReference type="GO" id="GO:0071555">
    <property type="term" value="P:cell wall organization"/>
    <property type="evidence" value="ECO:0007669"/>
    <property type="project" value="UniProtKB-KW"/>
</dbReference>
<dbReference type="AlphaFoldDB" id="A0A6L8W9A4"/>
<comment type="similarity">
    <text evidence="7">Belongs to the transglycosylase MltG family.</text>
</comment>
<feature type="site" description="Important for catalytic activity" evidence="7">
    <location>
        <position position="203"/>
    </location>
</feature>
<keyword evidence="3 7" id="KW-1133">Transmembrane helix</keyword>
<name>A0A6L8W9A4_9PROT</name>
<dbReference type="GO" id="GO:0008932">
    <property type="term" value="F:lytic endotransglycosylase activity"/>
    <property type="evidence" value="ECO:0007669"/>
    <property type="project" value="UniProtKB-UniRule"/>
</dbReference>
<protein>
    <recommendedName>
        <fullName evidence="7">Endolytic murein transglycosylase</fullName>
        <ecNumber evidence="7">4.2.2.29</ecNumber>
    </recommendedName>
    <alternativeName>
        <fullName evidence="7">Peptidoglycan lytic transglycosylase</fullName>
    </alternativeName>
    <alternativeName>
        <fullName evidence="7">Peptidoglycan polymerization terminase</fullName>
    </alternativeName>
</protein>
<comment type="catalytic activity">
    <reaction evidence="7">
        <text>a peptidoglycan chain = a peptidoglycan chain with N-acetyl-1,6-anhydromuramyl-[peptide] at the reducing end + a peptidoglycan chain with N-acetylglucosamine at the non-reducing end.</text>
        <dbReference type="EC" id="4.2.2.29"/>
    </reaction>
</comment>
<keyword evidence="1 7" id="KW-1003">Cell membrane</keyword>
<evidence type="ECO:0000256" key="3">
    <source>
        <dbReference type="ARBA" id="ARBA00022989"/>
    </source>
</evidence>
<keyword evidence="4 7" id="KW-0472">Membrane</keyword>
<sequence>MKRLVYGLVAVVLIGAALLAGTVGYGWHLFTADGPLETETVYVLEKGTGLRSLASDLEENQFINNDLSFILGVRIEDNAARLQAGEYLVPANISGMDLMALFVSGKVISRRLTIPEGLQSREIKALVEAAPGLEGEITRDMPEGAFLPETYHYRLGDSREELVGRMAAAMQEAVSSVIAATPFPPEIKSPEELVILASIVEKETAIAKERPRVAGVFLNRLRRGMKLQSDPTVVYGVTDGKSDLGRPLSKKDLATPNDYNTYQMMGLPKGPIANPGLESLTAVLQPEETKYLYFVADGTGGHAFSATLAGHNDNVRKWRQLNKKQ</sequence>
<proteinExistence type="inferred from homology"/>
<keyword evidence="9" id="KW-1185">Reference proteome</keyword>
<dbReference type="GO" id="GO:0005886">
    <property type="term" value="C:plasma membrane"/>
    <property type="evidence" value="ECO:0007669"/>
    <property type="project" value="UniProtKB-UniRule"/>
</dbReference>
<gene>
    <name evidence="7 8" type="primary">mltG</name>
    <name evidence="8" type="ORF">GQE98_09975</name>
</gene>
<dbReference type="RefSeq" id="WP_161315499.1">
    <property type="nucleotide sequence ID" value="NZ_WTUW01000002.1"/>
</dbReference>